<organism evidence="1 2">
    <name type="scientific">Blastomyces percursus</name>
    <dbReference type="NCBI Taxonomy" id="1658174"/>
    <lineage>
        <taxon>Eukaryota</taxon>
        <taxon>Fungi</taxon>
        <taxon>Dikarya</taxon>
        <taxon>Ascomycota</taxon>
        <taxon>Pezizomycotina</taxon>
        <taxon>Eurotiomycetes</taxon>
        <taxon>Eurotiomycetidae</taxon>
        <taxon>Onygenales</taxon>
        <taxon>Ajellomycetaceae</taxon>
        <taxon>Blastomyces</taxon>
    </lineage>
</organism>
<dbReference type="VEuPathDB" id="FungiDB:ACJ73_10077"/>
<evidence type="ECO:0000313" key="1">
    <source>
        <dbReference type="EMBL" id="OJD09816.1"/>
    </source>
</evidence>
<reference evidence="1 2" key="1">
    <citation type="submission" date="2015-08" db="EMBL/GenBank/DDBJ databases">
        <title>Emmonsia species relationships and genome sequence.</title>
        <authorList>
            <person name="Cuomo C.A."/>
            <person name="Schwartz I.S."/>
            <person name="Kenyon C."/>
            <person name="De Hoog G.S."/>
            <person name="Govender N.P."/>
            <person name="Botha A."/>
            <person name="Moreno L."/>
            <person name="De Vries M."/>
            <person name="Munoz J.F."/>
            <person name="Stielow J.B."/>
        </authorList>
    </citation>
    <scope>NUCLEOTIDE SEQUENCE [LARGE SCALE GENOMIC DNA]</scope>
    <source>
        <strain evidence="1 2">EI222</strain>
    </source>
</reference>
<dbReference type="AlphaFoldDB" id="A0A1J9P0D8"/>
<name>A0A1J9P0D8_9EURO</name>
<dbReference type="EMBL" id="LGTZ01003333">
    <property type="protein sequence ID" value="OJD09816.1"/>
    <property type="molecule type" value="Genomic_DNA"/>
</dbReference>
<proteinExistence type="predicted"/>
<gene>
    <name evidence="1" type="ORF">ACJ73_10077</name>
</gene>
<accession>A0A1J9P0D8</accession>
<dbReference type="Proteomes" id="UP000242791">
    <property type="component" value="Unassembled WGS sequence"/>
</dbReference>
<comment type="caution">
    <text evidence="1">The sequence shown here is derived from an EMBL/GenBank/DDBJ whole genome shotgun (WGS) entry which is preliminary data.</text>
</comment>
<evidence type="ECO:0000313" key="2">
    <source>
        <dbReference type="Proteomes" id="UP000242791"/>
    </source>
</evidence>
<sequence>MMILVQRRFERAISRRRGRGLKARRANGCARVHQVVVVTHAAGVALAAQPPCDEGQSAQDYGAAYADHDADDDGFGGLAEAGGGAAAAAPVAEAWGEGLAGCEG</sequence>
<protein>
    <submittedName>
        <fullName evidence="1">Uncharacterized protein</fullName>
    </submittedName>
</protein>
<keyword evidence="2" id="KW-1185">Reference proteome</keyword>